<organism evidence="3 4">
    <name type="scientific">Lacisediminihabitans profunda</name>
    <dbReference type="NCBI Taxonomy" id="2594790"/>
    <lineage>
        <taxon>Bacteria</taxon>
        <taxon>Bacillati</taxon>
        <taxon>Actinomycetota</taxon>
        <taxon>Actinomycetes</taxon>
        <taxon>Micrococcales</taxon>
        <taxon>Microbacteriaceae</taxon>
        <taxon>Lacisediminihabitans</taxon>
    </lineage>
</organism>
<keyword evidence="1" id="KW-0472">Membrane</keyword>
<dbReference type="PANTHER" id="PTHR28008">
    <property type="entry name" value="DOMAIN PROTEIN, PUTATIVE (AFU_ORTHOLOGUE AFUA_3G10980)-RELATED"/>
    <property type="match status" value="1"/>
</dbReference>
<evidence type="ECO:0000313" key="3">
    <source>
        <dbReference type="EMBL" id="TXN31651.1"/>
    </source>
</evidence>
<keyword evidence="1" id="KW-1133">Transmembrane helix</keyword>
<proteinExistence type="predicted"/>
<reference evidence="3 4" key="1">
    <citation type="submission" date="2019-08" db="EMBL/GenBank/DDBJ databases">
        <title>Bacterial whole genome sequence for Glaciihabitans sp. CHu50b-6-2.</title>
        <authorList>
            <person name="Jin L."/>
        </authorList>
    </citation>
    <scope>NUCLEOTIDE SEQUENCE [LARGE SCALE GENOMIC DNA]</scope>
    <source>
        <strain evidence="3 4">CHu50b-6-2</strain>
    </source>
</reference>
<dbReference type="EMBL" id="VRMG01000005">
    <property type="protein sequence ID" value="TXN31651.1"/>
    <property type="molecule type" value="Genomic_DNA"/>
</dbReference>
<dbReference type="Proteomes" id="UP000321379">
    <property type="component" value="Unassembled WGS sequence"/>
</dbReference>
<feature type="transmembrane region" description="Helical" evidence="1">
    <location>
        <begin position="77"/>
        <end position="98"/>
    </location>
</feature>
<gene>
    <name evidence="3" type="ORF">FVP33_08175</name>
</gene>
<evidence type="ECO:0000313" key="4">
    <source>
        <dbReference type="Proteomes" id="UP000321379"/>
    </source>
</evidence>
<feature type="transmembrane region" description="Helical" evidence="1">
    <location>
        <begin position="54"/>
        <end position="72"/>
    </location>
</feature>
<dbReference type="AlphaFoldDB" id="A0A5C8USQ6"/>
<feature type="domain" description="VanZ-like" evidence="2">
    <location>
        <begin position="7"/>
        <end position="124"/>
    </location>
</feature>
<sequence length="138" mass="15065">MLTLVTLAYLAFVGWVTLGPQPIGSGNDAWLWRLLRFFSGHELTSWLTYSRVEFLANVAMFIPIGVFFLLLFGRRLWLLGVGAGVVLTLAIEGAQLFIPGRVSDLRDIAANSLGALVGVVAALVITAPAARRLRRQRA</sequence>
<evidence type="ECO:0000256" key="1">
    <source>
        <dbReference type="SAM" id="Phobius"/>
    </source>
</evidence>
<comment type="caution">
    <text evidence="3">The sequence shown here is derived from an EMBL/GenBank/DDBJ whole genome shotgun (WGS) entry which is preliminary data.</text>
</comment>
<accession>A0A5C8USQ6</accession>
<dbReference type="InterPro" id="IPR006976">
    <property type="entry name" value="VanZ-like"/>
</dbReference>
<feature type="transmembrane region" description="Helical" evidence="1">
    <location>
        <begin position="110"/>
        <end position="130"/>
    </location>
</feature>
<name>A0A5C8USQ6_9MICO</name>
<evidence type="ECO:0000259" key="2">
    <source>
        <dbReference type="Pfam" id="PF04892"/>
    </source>
</evidence>
<keyword evidence="1" id="KW-0812">Transmembrane</keyword>
<protein>
    <submittedName>
        <fullName evidence="3">VanZ family protein</fullName>
    </submittedName>
</protein>
<dbReference type="PANTHER" id="PTHR28008:SF1">
    <property type="entry name" value="DOMAIN PROTEIN, PUTATIVE (AFU_ORTHOLOGUE AFUA_3G10980)-RELATED"/>
    <property type="match status" value="1"/>
</dbReference>
<dbReference type="Pfam" id="PF04892">
    <property type="entry name" value="VanZ"/>
    <property type="match status" value="1"/>
</dbReference>
<keyword evidence="4" id="KW-1185">Reference proteome</keyword>